<organism evidence="3 4">
    <name type="scientific">Periophthalmus magnuspinnatus</name>
    <dbReference type="NCBI Taxonomy" id="409849"/>
    <lineage>
        <taxon>Eukaryota</taxon>
        <taxon>Metazoa</taxon>
        <taxon>Chordata</taxon>
        <taxon>Craniata</taxon>
        <taxon>Vertebrata</taxon>
        <taxon>Euteleostomi</taxon>
        <taxon>Actinopterygii</taxon>
        <taxon>Neopterygii</taxon>
        <taxon>Teleostei</taxon>
        <taxon>Neoteleostei</taxon>
        <taxon>Acanthomorphata</taxon>
        <taxon>Gobiaria</taxon>
        <taxon>Gobiiformes</taxon>
        <taxon>Gobioidei</taxon>
        <taxon>Gobiidae</taxon>
        <taxon>Oxudercinae</taxon>
        <taxon>Periophthalmus</taxon>
    </lineage>
</organism>
<feature type="coiled-coil region" evidence="1">
    <location>
        <begin position="537"/>
        <end position="564"/>
    </location>
</feature>
<dbReference type="PANTHER" id="PTHR18839">
    <property type="entry name" value="MITOTIC INTERACTOR AND SUBSTRATE OF PLK1 MISP FAMILY MEMBER"/>
    <property type="match status" value="1"/>
</dbReference>
<evidence type="ECO:0000256" key="1">
    <source>
        <dbReference type="SAM" id="Coils"/>
    </source>
</evidence>
<evidence type="ECO:0000313" key="3">
    <source>
        <dbReference type="Ensembl" id="ENSPMGP00000026517.1"/>
    </source>
</evidence>
<dbReference type="AlphaFoldDB" id="A0A3B4B9X2"/>
<keyword evidence="1" id="KW-0175">Coiled coil</keyword>
<accession>A0A3B4B9X2</accession>
<evidence type="ECO:0000256" key="2">
    <source>
        <dbReference type="SAM" id="MobiDB-lite"/>
    </source>
</evidence>
<feature type="compositionally biased region" description="Polar residues" evidence="2">
    <location>
        <begin position="1"/>
        <end position="12"/>
    </location>
</feature>
<feature type="region of interest" description="Disordered" evidence="2">
    <location>
        <begin position="1"/>
        <end position="25"/>
    </location>
</feature>
<reference evidence="3" key="2">
    <citation type="submission" date="2025-09" db="UniProtKB">
        <authorList>
            <consortium name="Ensembl"/>
        </authorList>
    </citation>
    <scope>IDENTIFICATION</scope>
</reference>
<dbReference type="InterPro" id="IPR042779">
    <property type="entry name" value="MISP/MISP3-like"/>
</dbReference>
<protein>
    <submittedName>
        <fullName evidence="3">Uncharacterized protein</fullName>
    </submittedName>
</protein>
<dbReference type="PANTHER" id="PTHR18839:SF0">
    <property type="entry name" value="MITOTIC INTERACTOR AND SUBSTRATE OF PLK1 ISOFORM X1-RELATED"/>
    <property type="match status" value="1"/>
</dbReference>
<dbReference type="Ensembl" id="ENSPMGT00000028239.1">
    <property type="protein sequence ID" value="ENSPMGP00000026517.1"/>
    <property type="gene ID" value="ENSPMGG00000021391.1"/>
</dbReference>
<feature type="region of interest" description="Disordered" evidence="2">
    <location>
        <begin position="492"/>
        <end position="523"/>
    </location>
</feature>
<reference evidence="3" key="1">
    <citation type="submission" date="2025-08" db="UniProtKB">
        <authorList>
            <consortium name="Ensembl"/>
        </authorList>
    </citation>
    <scope>IDENTIFICATION</scope>
</reference>
<evidence type="ECO:0000313" key="4">
    <source>
        <dbReference type="Proteomes" id="UP000261520"/>
    </source>
</evidence>
<proteinExistence type="predicted"/>
<keyword evidence="4" id="KW-1185">Reference proteome</keyword>
<name>A0A3B4B9X2_9GOBI</name>
<dbReference type="Proteomes" id="UP000261520">
    <property type="component" value="Unplaced"/>
</dbReference>
<sequence>MSVSQDGGSSSDELPISPCSSSAGSHSGFYSFVEDPFSSEAEQNEAWMVSPQRQSHLATLRQENAYKLQAYSSHKKPGSLFQDDTDSQYDITPRYGYKVVGEQEERQLRREIIRGQAPKKTPVAEKELDSLTSDTNRLIEGFSISFSHVTPKPRPTVDSDAINKEQINFDDARKQFVQMEQNKLDPIIRPRKIEVKTSPKLKQDVTVVDREVRKEELMFKPNVEDFKAEEKDQSTSHTHNPIQMVNNTFQFNVEPETPIEREIRIAQEREENLRRSRGLQSSVSEMVEIKTKRLQLQVPLTPSRTKDKGRASFIFQEIQRKEEAIKQDSTTQELAGPRLVRAHSYDILQSNAIEGDVGQSNQEYAVTKAFETLNENMGQEAKLDVVDYALQKQNYTTHDGSKTDNGQSYTKQIQEYVEPYVPGAKRVEGYSYAKQNDQVLARNQEFEGFKSFKERWQNQNGDKMENGFKGDSIERSRVDFFSDDVLLLSCYPHKHPENSAPSKQEQKQDSPRARSPQTSMWRDRLEQTGLHTRGQAAQFIERDIEEALRREQELREQREAQVRQVYSPQTLVQQADKMATTQFYPQIKTGEAIFVIHC</sequence>